<dbReference type="PANTHER" id="PTHR31001:SF81">
    <property type="entry name" value="ZN(II)2CYS6 TRANSCRIPTION FACTOR"/>
    <property type="match status" value="1"/>
</dbReference>
<dbReference type="SMART" id="SM00066">
    <property type="entry name" value="GAL4"/>
    <property type="match status" value="1"/>
</dbReference>
<name>A0AAD7E079_9AGAR</name>
<feature type="region of interest" description="Disordered" evidence="3">
    <location>
        <begin position="97"/>
        <end position="139"/>
    </location>
</feature>
<protein>
    <recommendedName>
        <fullName evidence="4">Zn(2)-C6 fungal-type domain-containing protein</fullName>
    </recommendedName>
</protein>
<dbReference type="Pfam" id="PF00172">
    <property type="entry name" value="Zn_clus"/>
    <property type="match status" value="1"/>
</dbReference>
<evidence type="ECO:0000256" key="1">
    <source>
        <dbReference type="ARBA" id="ARBA00004123"/>
    </source>
</evidence>
<dbReference type="InterPro" id="IPR050613">
    <property type="entry name" value="Sec_Metabolite_Reg"/>
</dbReference>
<dbReference type="EMBL" id="JARJCW010000007">
    <property type="protein sequence ID" value="KAJ7222430.1"/>
    <property type="molecule type" value="Genomic_DNA"/>
</dbReference>
<feature type="domain" description="Zn(2)-C6 fungal-type" evidence="4">
    <location>
        <begin position="34"/>
        <end position="65"/>
    </location>
</feature>
<reference evidence="5" key="1">
    <citation type="submission" date="2023-03" db="EMBL/GenBank/DDBJ databases">
        <title>Massive genome expansion in bonnet fungi (Mycena s.s.) driven by repeated elements and novel gene families across ecological guilds.</title>
        <authorList>
            <consortium name="Lawrence Berkeley National Laboratory"/>
            <person name="Harder C.B."/>
            <person name="Miyauchi S."/>
            <person name="Viragh M."/>
            <person name="Kuo A."/>
            <person name="Thoen E."/>
            <person name="Andreopoulos B."/>
            <person name="Lu D."/>
            <person name="Skrede I."/>
            <person name="Drula E."/>
            <person name="Henrissat B."/>
            <person name="Morin E."/>
            <person name="Kohler A."/>
            <person name="Barry K."/>
            <person name="LaButti K."/>
            <person name="Morin E."/>
            <person name="Salamov A."/>
            <person name="Lipzen A."/>
            <person name="Mereny Z."/>
            <person name="Hegedus B."/>
            <person name="Baldrian P."/>
            <person name="Stursova M."/>
            <person name="Weitz H."/>
            <person name="Taylor A."/>
            <person name="Grigoriev I.V."/>
            <person name="Nagy L.G."/>
            <person name="Martin F."/>
            <person name="Kauserud H."/>
        </authorList>
    </citation>
    <scope>NUCLEOTIDE SEQUENCE</scope>
    <source>
        <strain evidence="5">9144</strain>
    </source>
</reference>
<dbReference type="InterPro" id="IPR036864">
    <property type="entry name" value="Zn2-C6_fun-type_DNA-bd_sf"/>
</dbReference>
<dbReference type="SUPFAM" id="SSF57701">
    <property type="entry name" value="Zn2/Cys6 DNA-binding domain"/>
    <property type="match status" value="1"/>
</dbReference>
<gene>
    <name evidence="5" type="ORF">GGX14DRAFT_663764</name>
</gene>
<dbReference type="PANTHER" id="PTHR31001">
    <property type="entry name" value="UNCHARACTERIZED TRANSCRIPTIONAL REGULATORY PROTEIN"/>
    <property type="match status" value="1"/>
</dbReference>
<keyword evidence="2" id="KW-0539">Nucleus</keyword>
<evidence type="ECO:0000259" key="4">
    <source>
        <dbReference type="PROSITE" id="PS50048"/>
    </source>
</evidence>
<keyword evidence="6" id="KW-1185">Reference proteome</keyword>
<proteinExistence type="predicted"/>
<dbReference type="GO" id="GO:0000981">
    <property type="term" value="F:DNA-binding transcription factor activity, RNA polymerase II-specific"/>
    <property type="evidence" value="ECO:0007669"/>
    <property type="project" value="InterPro"/>
</dbReference>
<sequence length="300" mass="32517">MSSPHVSPKIAPKATNPPAEGDHRKRRRNRTTQSCLNCHATKRMCDRKRPCSRCSQLGLTGNCVYEVDDPSKKGKQDEGSRLMGRIAELEGVIRELKHKPHPRWMAERDNSSGPDTCHPSPPSSGGSSPPSVPAWSFPPSPRLTPASDGAFPSSACDNDSVESLLSMYAGLTEYMYFGRGVGNCSCIADASCYHVVLELSLRLRKAADILACSPSHSTNSVCALNTRISALDTLLKNSLLNLPTSTSSPGWGHSPDIIDISSTHFGQPYGNVYSHDLPVDDLSNLGNNNDDFMSWMPAGY</sequence>
<dbReference type="Proteomes" id="UP001219525">
    <property type="component" value="Unassembled WGS sequence"/>
</dbReference>
<dbReference type="InterPro" id="IPR001138">
    <property type="entry name" value="Zn2Cys6_DnaBD"/>
</dbReference>
<organism evidence="5 6">
    <name type="scientific">Mycena pura</name>
    <dbReference type="NCBI Taxonomy" id="153505"/>
    <lineage>
        <taxon>Eukaryota</taxon>
        <taxon>Fungi</taxon>
        <taxon>Dikarya</taxon>
        <taxon>Basidiomycota</taxon>
        <taxon>Agaricomycotina</taxon>
        <taxon>Agaricomycetes</taxon>
        <taxon>Agaricomycetidae</taxon>
        <taxon>Agaricales</taxon>
        <taxon>Marasmiineae</taxon>
        <taxon>Mycenaceae</taxon>
        <taxon>Mycena</taxon>
    </lineage>
</organism>
<evidence type="ECO:0000313" key="6">
    <source>
        <dbReference type="Proteomes" id="UP001219525"/>
    </source>
</evidence>
<dbReference type="Gene3D" id="4.10.240.10">
    <property type="entry name" value="Zn(2)-C6 fungal-type DNA-binding domain"/>
    <property type="match status" value="1"/>
</dbReference>
<dbReference type="PROSITE" id="PS50048">
    <property type="entry name" value="ZN2_CY6_FUNGAL_2"/>
    <property type="match status" value="1"/>
</dbReference>
<evidence type="ECO:0000256" key="3">
    <source>
        <dbReference type="SAM" id="MobiDB-lite"/>
    </source>
</evidence>
<accession>A0AAD7E079</accession>
<dbReference type="GO" id="GO:0005634">
    <property type="term" value="C:nucleus"/>
    <property type="evidence" value="ECO:0007669"/>
    <property type="project" value="UniProtKB-SubCell"/>
</dbReference>
<feature type="compositionally biased region" description="Pro residues" evidence="3">
    <location>
        <begin position="130"/>
        <end position="139"/>
    </location>
</feature>
<feature type="region of interest" description="Disordered" evidence="3">
    <location>
        <begin position="1"/>
        <end position="33"/>
    </location>
</feature>
<evidence type="ECO:0000313" key="5">
    <source>
        <dbReference type="EMBL" id="KAJ7222430.1"/>
    </source>
</evidence>
<evidence type="ECO:0000256" key="2">
    <source>
        <dbReference type="ARBA" id="ARBA00023242"/>
    </source>
</evidence>
<dbReference type="AlphaFoldDB" id="A0AAD7E079"/>
<comment type="caution">
    <text evidence="5">The sequence shown here is derived from an EMBL/GenBank/DDBJ whole genome shotgun (WGS) entry which is preliminary data.</text>
</comment>
<dbReference type="CDD" id="cd00067">
    <property type="entry name" value="GAL4"/>
    <property type="match status" value="1"/>
</dbReference>
<dbReference type="PROSITE" id="PS00463">
    <property type="entry name" value="ZN2_CY6_FUNGAL_1"/>
    <property type="match status" value="1"/>
</dbReference>
<comment type="subcellular location">
    <subcellularLocation>
        <location evidence="1">Nucleus</location>
    </subcellularLocation>
</comment>
<dbReference type="GO" id="GO:0008270">
    <property type="term" value="F:zinc ion binding"/>
    <property type="evidence" value="ECO:0007669"/>
    <property type="project" value="InterPro"/>
</dbReference>